<evidence type="ECO:0000256" key="2">
    <source>
        <dbReference type="ARBA" id="ARBA00022845"/>
    </source>
</evidence>
<dbReference type="GO" id="GO:0022627">
    <property type="term" value="C:cytosolic small ribosomal subunit"/>
    <property type="evidence" value="ECO:0007669"/>
    <property type="project" value="TreeGrafter"/>
</dbReference>
<dbReference type="GO" id="GO:0045900">
    <property type="term" value="P:negative regulation of translational elongation"/>
    <property type="evidence" value="ECO:0007669"/>
    <property type="project" value="TreeGrafter"/>
</dbReference>
<feature type="domain" description="Sigma 54 modulation/S30EA ribosomal protein C-terminal" evidence="4">
    <location>
        <begin position="113"/>
        <end position="168"/>
    </location>
</feature>
<evidence type="ECO:0000259" key="4">
    <source>
        <dbReference type="Pfam" id="PF16321"/>
    </source>
</evidence>
<dbReference type="EMBL" id="JAGSOJ010000002">
    <property type="protein sequence ID" value="MCM1990092.1"/>
    <property type="molecule type" value="Genomic_DNA"/>
</dbReference>
<dbReference type="InterPro" id="IPR038416">
    <property type="entry name" value="Ribosom_S30AE_C_sf"/>
</dbReference>
<evidence type="ECO:0000256" key="3">
    <source>
        <dbReference type="HAMAP-Rule" id="MF_00839"/>
    </source>
</evidence>
<reference evidence="5" key="2">
    <citation type="submission" date="2021-04" db="EMBL/GenBank/DDBJ databases">
        <authorList>
            <person name="Dong X."/>
        </authorList>
    </citation>
    <scope>NUCLEOTIDE SEQUENCE</scope>
    <source>
        <strain evidence="5">ZWT</strain>
    </source>
</reference>
<comment type="subcellular location">
    <subcellularLocation>
        <location evidence="3">Cytoplasm</location>
    </subcellularLocation>
</comment>
<comment type="subunit">
    <text evidence="3">Interacts with 100S ribosomes.</text>
</comment>
<dbReference type="Proteomes" id="UP001056429">
    <property type="component" value="Unassembled WGS sequence"/>
</dbReference>
<evidence type="ECO:0000313" key="5">
    <source>
        <dbReference type="EMBL" id="MCM1990092.1"/>
    </source>
</evidence>
<dbReference type="HAMAP" id="MF_00839">
    <property type="entry name" value="HPF"/>
    <property type="match status" value="1"/>
</dbReference>
<keyword evidence="1 3" id="KW-0963">Cytoplasm</keyword>
<organism evidence="5 6">
    <name type="scientific">Oceanirhabdus seepicola</name>
    <dbReference type="NCBI Taxonomy" id="2828781"/>
    <lineage>
        <taxon>Bacteria</taxon>
        <taxon>Bacillati</taxon>
        <taxon>Bacillota</taxon>
        <taxon>Clostridia</taxon>
        <taxon>Eubacteriales</taxon>
        <taxon>Clostridiaceae</taxon>
        <taxon>Oceanirhabdus</taxon>
    </lineage>
</organism>
<dbReference type="InterPro" id="IPR032528">
    <property type="entry name" value="Ribosom_S30AE_C"/>
</dbReference>
<dbReference type="AlphaFoldDB" id="A0A9J6P115"/>
<dbReference type="Pfam" id="PF16321">
    <property type="entry name" value="Ribosom_S30AE_C"/>
    <property type="match status" value="1"/>
</dbReference>
<evidence type="ECO:0000313" key="6">
    <source>
        <dbReference type="Proteomes" id="UP001056429"/>
    </source>
</evidence>
<dbReference type="CDD" id="cd00552">
    <property type="entry name" value="RaiA"/>
    <property type="match status" value="1"/>
</dbReference>
<dbReference type="Gene3D" id="3.30.505.50">
    <property type="entry name" value="Sigma 54 modulation/S30EA ribosomal protein, C-terminal domain"/>
    <property type="match status" value="1"/>
</dbReference>
<reference evidence="5" key="1">
    <citation type="journal article" date="2021" name="mSystems">
        <title>Bacteria and Archaea Synergistically Convert Glycine Betaine to Biogenic Methane in the Formosa Cold Seep of the South China Sea.</title>
        <authorList>
            <person name="Li L."/>
            <person name="Zhang W."/>
            <person name="Zhang S."/>
            <person name="Song L."/>
            <person name="Sun Q."/>
            <person name="Zhang H."/>
            <person name="Xiang H."/>
            <person name="Dong X."/>
        </authorList>
    </citation>
    <scope>NUCLEOTIDE SEQUENCE</scope>
    <source>
        <strain evidence="5">ZWT</strain>
    </source>
</reference>
<keyword evidence="6" id="KW-1185">Reference proteome</keyword>
<dbReference type="NCBIfam" id="TIGR00741">
    <property type="entry name" value="yfiA"/>
    <property type="match status" value="1"/>
</dbReference>
<dbReference type="PANTHER" id="PTHR33231">
    <property type="entry name" value="30S RIBOSOMAL PROTEIN"/>
    <property type="match status" value="1"/>
</dbReference>
<evidence type="ECO:0000256" key="1">
    <source>
        <dbReference type="ARBA" id="ARBA00022490"/>
    </source>
</evidence>
<keyword evidence="2 3" id="KW-0810">Translation regulation</keyword>
<dbReference type="Pfam" id="PF02482">
    <property type="entry name" value="Ribosomal_S30AE"/>
    <property type="match status" value="1"/>
</dbReference>
<dbReference type="InterPro" id="IPR036567">
    <property type="entry name" value="RHF-like"/>
</dbReference>
<dbReference type="GO" id="GO:0043024">
    <property type="term" value="F:ribosomal small subunit binding"/>
    <property type="evidence" value="ECO:0007669"/>
    <property type="project" value="TreeGrafter"/>
</dbReference>
<comment type="caution">
    <text evidence="5">The sequence shown here is derived from an EMBL/GenBank/DDBJ whole genome shotgun (WGS) entry which is preliminary data.</text>
</comment>
<protein>
    <recommendedName>
        <fullName evidence="3">Ribosome hibernation promoting factor</fullName>
        <shortName evidence="3">HPF</shortName>
    </recommendedName>
</protein>
<comment type="similarity">
    <text evidence="3">Belongs to the HPF/YfiA ribosome-associated protein family. Long HPF subfamily.</text>
</comment>
<dbReference type="InterPro" id="IPR034694">
    <property type="entry name" value="HPF_long/plastid"/>
</dbReference>
<sequence length="173" mass="20356">MKVKVIGKDIKVTKALKEVIEKKLTKLDKYFKPEVEAHITLSVVKNTHSIEITIPFNGVYLRTEEKNEDMYTALDLILDKLERQIRKQKTRMERKLYGNSLIYDKIPNEVKYEEGKIVKTKRFAIKPMDPEEAVLQMDLIGHNFFVFLNSETEEVDVVYKRRDGNYGLIEPEF</sequence>
<dbReference type="InterPro" id="IPR003489">
    <property type="entry name" value="RHF/RaiA"/>
</dbReference>
<name>A0A9J6P115_9CLOT</name>
<comment type="function">
    <text evidence="3">Required for dimerization of active 70S ribosomes into 100S ribosomes in stationary phase; 100S ribosomes are translationally inactive and sometimes present during exponential growth.</text>
</comment>
<proteinExistence type="inferred from homology"/>
<accession>A0A9J6P115</accession>
<dbReference type="FunFam" id="3.30.505.50:FF:000001">
    <property type="entry name" value="Ribosome hibernation promoting factor"/>
    <property type="match status" value="1"/>
</dbReference>
<dbReference type="RefSeq" id="WP_250859136.1">
    <property type="nucleotide sequence ID" value="NZ_JAGSOJ010000002.1"/>
</dbReference>
<dbReference type="SUPFAM" id="SSF69754">
    <property type="entry name" value="Ribosome binding protein Y (YfiA homologue)"/>
    <property type="match status" value="1"/>
</dbReference>
<dbReference type="PANTHER" id="PTHR33231:SF1">
    <property type="entry name" value="30S RIBOSOMAL PROTEIN"/>
    <property type="match status" value="1"/>
</dbReference>
<dbReference type="Gene3D" id="3.30.160.100">
    <property type="entry name" value="Ribosome hibernation promotion factor-like"/>
    <property type="match status" value="1"/>
</dbReference>
<gene>
    <name evidence="5" type="primary">raiA</name>
    <name evidence="3" type="synonym">hpf</name>
    <name evidence="5" type="ORF">KDK92_10110</name>
</gene>
<dbReference type="InterPro" id="IPR050574">
    <property type="entry name" value="HPF/YfiA_ribosome-assoc"/>
</dbReference>